<proteinExistence type="predicted"/>
<organism evidence="1 2">
    <name type="scientific">Paenibacillus hunanensis</name>
    <dbReference type="NCBI Taxonomy" id="539262"/>
    <lineage>
        <taxon>Bacteria</taxon>
        <taxon>Bacillati</taxon>
        <taxon>Bacillota</taxon>
        <taxon>Bacilli</taxon>
        <taxon>Bacillales</taxon>
        <taxon>Paenibacillaceae</taxon>
        <taxon>Paenibacillus</taxon>
    </lineage>
</organism>
<evidence type="ECO:0000313" key="2">
    <source>
        <dbReference type="Proteomes" id="UP001185028"/>
    </source>
</evidence>
<name>A0ABU1IUZ2_9BACL</name>
<gene>
    <name evidence="1" type="ORF">JOC58_000969</name>
</gene>
<accession>A0ABU1IUZ2</accession>
<reference evidence="1 2" key="1">
    <citation type="submission" date="2023-07" db="EMBL/GenBank/DDBJ databases">
        <title>Genomic Encyclopedia of Type Strains, Phase IV (KMG-IV): sequencing the most valuable type-strain genomes for metagenomic binning, comparative biology and taxonomic classification.</title>
        <authorList>
            <person name="Goeker M."/>
        </authorList>
    </citation>
    <scope>NUCLEOTIDE SEQUENCE [LARGE SCALE GENOMIC DNA]</scope>
    <source>
        <strain evidence="1 2">DSM 22170</strain>
    </source>
</reference>
<keyword evidence="2" id="KW-1185">Reference proteome</keyword>
<evidence type="ECO:0000313" key="1">
    <source>
        <dbReference type="EMBL" id="MDR6243084.1"/>
    </source>
</evidence>
<dbReference type="RefSeq" id="WP_188775460.1">
    <property type="nucleotide sequence ID" value="NZ_BMMB01000004.1"/>
</dbReference>
<sequence length="153" mass="17788">MNRLEQSIREKIKKEYRLPHDIEAIAAAIYTLKVADKSDTKLIIADFLKSVACSKYSDIVNITYQYLKQLAQNQGKLTDEEYQKIAHLFDSIHIFLDLGMGNEHNVVEKSERLILDLLDKRGATILSTSDTSKPWWNEVRRKYKANRNDKLTM</sequence>
<protein>
    <submittedName>
        <fullName evidence="1">Na+/phosphate symporter</fullName>
    </submittedName>
</protein>
<dbReference type="EMBL" id="JAVDQH010000003">
    <property type="protein sequence ID" value="MDR6243084.1"/>
    <property type="molecule type" value="Genomic_DNA"/>
</dbReference>
<comment type="caution">
    <text evidence="1">The sequence shown here is derived from an EMBL/GenBank/DDBJ whole genome shotgun (WGS) entry which is preliminary data.</text>
</comment>
<dbReference type="Proteomes" id="UP001185028">
    <property type="component" value="Unassembled WGS sequence"/>
</dbReference>